<feature type="transmembrane region" description="Helical" evidence="21">
    <location>
        <begin position="238"/>
        <end position="255"/>
    </location>
</feature>
<dbReference type="GO" id="GO:0046872">
    <property type="term" value="F:metal ion binding"/>
    <property type="evidence" value="ECO:0007669"/>
    <property type="project" value="UniProtKB-KW"/>
</dbReference>
<keyword evidence="16" id="KW-0186">Copper</keyword>
<keyword evidence="23" id="KW-1185">Reference proteome</keyword>
<evidence type="ECO:0000256" key="9">
    <source>
        <dbReference type="ARBA" id="ARBA00022660"/>
    </source>
</evidence>
<keyword evidence="17 21" id="KW-0472">Membrane</keyword>
<comment type="subcellular location">
    <subcellularLocation>
        <location evidence="2">Cell membrane</location>
        <topology evidence="2">Multi-pass membrane protein</topology>
    </subcellularLocation>
</comment>
<feature type="transmembrane region" description="Helical" evidence="21">
    <location>
        <begin position="307"/>
        <end position="330"/>
    </location>
</feature>
<keyword evidence="6 20" id="KW-0813">Transport</keyword>
<dbReference type="PANTHER" id="PTHR10422">
    <property type="entry name" value="CYTOCHROME C OXIDASE SUBUNIT 1"/>
    <property type="match status" value="1"/>
</dbReference>
<dbReference type="GO" id="GO:0015990">
    <property type="term" value="P:electron transport coupled proton transport"/>
    <property type="evidence" value="ECO:0007669"/>
    <property type="project" value="TreeGrafter"/>
</dbReference>
<evidence type="ECO:0000256" key="2">
    <source>
        <dbReference type="ARBA" id="ARBA00004651"/>
    </source>
</evidence>
<evidence type="ECO:0000256" key="4">
    <source>
        <dbReference type="ARBA" id="ARBA00009578"/>
    </source>
</evidence>
<keyword evidence="14 21" id="KW-1133">Transmembrane helix</keyword>
<evidence type="ECO:0000256" key="12">
    <source>
        <dbReference type="ARBA" id="ARBA00022967"/>
    </source>
</evidence>
<feature type="transmembrane region" description="Helical" evidence="21">
    <location>
        <begin position="20"/>
        <end position="42"/>
    </location>
</feature>
<name>A0A8B6X5M4_9BURK</name>
<evidence type="ECO:0000256" key="15">
    <source>
        <dbReference type="ARBA" id="ARBA00023004"/>
    </source>
</evidence>
<evidence type="ECO:0000256" key="18">
    <source>
        <dbReference type="ARBA" id="ARBA00047816"/>
    </source>
</evidence>
<feature type="transmembrane region" description="Helical" evidence="21">
    <location>
        <begin position="431"/>
        <end position="454"/>
    </location>
</feature>
<dbReference type="InterPro" id="IPR036927">
    <property type="entry name" value="Cyt_c_oxase-like_su1_sf"/>
</dbReference>
<evidence type="ECO:0000259" key="22">
    <source>
        <dbReference type="PROSITE" id="PS50855"/>
    </source>
</evidence>
<dbReference type="GO" id="GO:0006119">
    <property type="term" value="P:oxidative phosphorylation"/>
    <property type="evidence" value="ECO:0007669"/>
    <property type="project" value="UniProtKB-UniPathway"/>
</dbReference>
<feature type="transmembrane region" description="Helical" evidence="21">
    <location>
        <begin position="94"/>
        <end position="117"/>
    </location>
</feature>
<evidence type="ECO:0000313" key="23">
    <source>
        <dbReference type="Proteomes" id="UP000675920"/>
    </source>
</evidence>
<accession>A0A8B6X5M4</accession>
<feature type="domain" description="Cytochrome oxidase subunit I profile" evidence="22">
    <location>
        <begin position="18"/>
        <end position="478"/>
    </location>
</feature>
<dbReference type="Proteomes" id="UP000675920">
    <property type="component" value="Unplaced"/>
</dbReference>
<dbReference type="GO" id="GO:0004129">
    <property type="term" value="F:cytochrome-c oxidase activity"/>
    <property type="evidence" value="ECO:0007669"/>
    <property type="project" value="UniProtKB-EC"/>
</dbReference>
<evidence type="ECO:0000256" key="21">
    <source>
        <dbReference type="SAM" id="Phobius"/>
    </source>
</evidence>
<comment type="catalytic activity">
    <reaction evidence="18">
        <text>4 Fe(II)-[cytochrome c] + O2 + 8 H(+)(in) = 4 Fe(III)-[cytochrome c] + 2 H2O + 4 H(+)(out)</text>
        <dbReference type="Rhea" id="RHEA:11436"/>
        <dbReference type="Rhea" id="RHEA-COMP:10350"/>
        <dbReference type="Rhea" id="RHEA-COMP:14399"/>
        <dbReference type="ChEBI" id="CHEBI:15377"/>
        <dbReference type="ChEBI" id="CHEBI:15378"/>
        <dbReference type="ChEBI" id="CHEBI:15379"/>
        <dbReference type="ChEBI" id="CHEBI:29033"/>
        <dbReference type="ChEBI" id="CHEBI:29034"/>
        <dbReference type="EC" id="7.1.1.9"/>
    </reaction>
</comment>
<feature type="transmembrane region" description="Helical" evidence="21">
    <location>
        <begin position="350"/>
        <end position="367"/>
    </location>
</feature>
<comment type="similarity">
    <text evidence="4 20">Belongs to the heme-copper respiratory oxidase family.</text>
</comment>
<feature type="binding site" description="axial binding residue" evidence="19">
    <location>
        <position position="61"/>
    </location>
    <ligand>
        <name>heme b</name>
        <dbReference type="ChEBI" id="CHEBI:60344"/>
        <label>1; low-spin</label>
    </ligand>
    <ligandPart>
        <name>Fe</name>
        <dbReference type="ChEBI" id="CHEBI:18248"/>
    </ligandPart>
</feature>
<dbReference type="Gene3D" id="1.20.210.10">
    <property type="entry name" value="Cytochrome c oxidase-like, subunit I domain"/>
    <property type="match status" value="1"/>
</dbReference>
<evidence type="ECO:0000256" key="19">
    <source>
        <dbReference type="PIRSR" id="PIRSR604677-50"/>
    </source>
</evidence>
<feature type="transmembrane region" description="Helical" evidence="21">
    <location>
        <begin position="159"/>
        <end position="178"/>
    </location>
</feature>
<feature type="transmembrane region" description="Helical" evidence="21">
    <location>
        <begin position="62"/>
        <end position="82"/>
    </location>
</feature>
<dbReference type="InterPro" id="IPR023616">
    <property type="entry name" value="Cyt_c_oxase-like_su1_dom"/>
</dbReference>
<proteinExistence type="inferred from homology"/>
<feature type="transmembrane region" description="Helical" evidence="21">
    <location>
        <begin position="129"/>
        <end position="152"/>
    </location>
</feature>
<dbReference type="GO" id="GO:0022904">
    <property type="term" value="P:respiratory electron transport chain"/>
    <property type="evidence" value="ECO:0007669"/>
    <property type="project" value="TreeGrafter"/>
</dbReference>
<keyword evidence="15 19" id="KW-0408">Iron</keyword>
<feature type="binding site" description="axial binding residue" evidence="19">
    <location>
        <position position="346"/>
    </location>
    <ligand>
        <name>heme b</name>
        <dbReference type="ChEBI" id="CHEBI:60344"/>
        <label>2; high-spin</label>
    </ligand>
    <ligandPart>
        <name>Fe</name>
        <dbReference type="ChEBI" id="CHEBI:18248"/>
    </ligandPart>
</feature>
<evidence type="ECO:0000256" key="8">
    <source>
        <dbReference type="ARBA" id="ARBA00022617"/>
    </source>
</evidence>
<dbReference type="EC" id="7.1.1.9" evidence="5"/>
<comment type="cofactor">
    <cofactor evidence="1">
        <name>heme b</name>
        <dbReference type="ChEBI" id="CHEBI:60344"/>
    </cofactor>
</comment>
<reference evidence="24" key="1">
    <citation type="journal article" date="1999" name="J. Biochem.">
        <title>Characterization of a cb-type cytochrome c oxidase from Helicobacter pylori.</title>
        <authorList>
            <person name="Tsukita S."/>
            <person name="Koyanagi S."/>
            <person name="Nagata K."/>
            <person name="Koizuka H."/>
            <person name="Akashi H."/>
            <person name="Shimoyama T."/>
            <person name="Tamura T."/>
            <person name="Sone N."/>
        </authorList>
    </citation>
    <scope>NUCLEOTIDE SEQUENCE</scope>
</reference>
<evidence type="ECO:0000256" key="11">
    <source>
        <dbReference type="ARBA" id="ARBA00022723"/>
    </source>
</evidence>
<dbReference type="RefSeq" id="WP_028312366.1">
    <property type="nucleotide sequence ID" value="NZ_AXWS01000018.1"/>
</dbReference>
<dbReference type="OrthoDB" id="9806838at2"/>
<dbReference type="SUPFAM" id="SSF81442">
    <property type="entry name" value="Cytochrome c oxidase subunit I-like"/>
    <property type="match status" value="1"/>
</dbReference>
<keyword evidence="7" id="KW-1003">Cell membrane</keyword>
<evidence type="ECO:0000256" key="6">
    <source>
        <dbReference type="ARBA" id="ARBA00022448"/>
    </source>
</evidence>
<protein>
    <recommendedName>
        <fullName evidence="5">cytochrome-c oxidase</fullName>
        <ecNumber evidence="5">7.1.1.9</ecNumber>
    </recommendedName>
</protein>
<evidence type="ECO:0000256" key="1">
    <source>
        <dbReference type="ARBA" id="ARBA00001970"/>
    </source>
</evidence>
<sequence length="478" mass="53383">MGSSTRESTYNYKVVRQFAVMTVIWGIVGMLVGVLIAAQLAWPQLNFDTAWLSFGRLRPLHTNAVIFAFGGSALFATSYYVVQRTCQTRLFSDALAAFTFWGWNAIIVSAVFTLPLGITTGKEYAELEWPIDIAITLIWVAYAINFFGTIAIRKVKHIYVANWFYGAFILAVALLHVVNSAEVPVTMWKSYSAYAGVQDAMVQWWYGHNAVGFFLTAGFLGMMYYFVPKQAERPVYSYRLSIVHFWALIFTYMWAGPHHLHYTALPDWTQSLGMVFSLILLAPSWGGMINGIMTLSGAWHKLRDDPILKFLIVSLSFYGMSTFEGPMMAIKTVNSLSHYTDWTVGHVHSGALGWVGFISIGSIYYLLPRVFGRTTMYSVPAINLHFWIATIGVVLYIAAMWIAGVMQGLMWRATNADGTLTYTFVEGVKATYPYFVIRVCGGVLYLSGMILMGWNMAKTIAGAQPVDARIPAVAAHAH</sequence>
<evidence type="ECO:0000256" key="20">
    <source>
        <dbReference type="RuleBase" id="RU000370"/>
    </source>
</evidence>
<dbReference type="InterPro" id="IPR004677">
    <property type="entry name" value="Cyt_c_oxidase_cbb3_su1"/>
</dbReference>
<keyword evidence="10 20" id="KW-0812">Transmembrane</keyword>
<dbReference type="GO" id="GO:0005886">
    <property type="term" value="C:plasma membrane"/>
    <property type="evidence" value="ECO:0007669"/>
    <property type="project" value="UniProtKB-SubCell"/>
</dbReference>
<keyword evidence="13 20" id="KW-0249">Electron transport</keyword>
<organism evidence="23 24">
    <name type="scientific">Derxia gummosa DSM 723</name>
    <dbReference type="NCBI Taxonomy" id="1121388"/>
    <lineage>
        <taxon>Bacteria</taxon>
        <taxon>Pseudomonadati</taxon>
        <taxon>Pseudomonadota</taxon>
        <taxon>Betaproteobacteria</taxon>
        <taxon>Burkholderiales</taxon>
        <taxon>Alcaligenaceae</taxon>
        <taxon>Derxia</taxon>
    </lineage>
</organism>
<feature type="transmembrane region" description="Helical" evidence="21">
    <location>
        <begin position="387"/>
        <end position="411"/>
    </location>
</feature>
<evidence type="ECO:0000256" key="16">
    <source>
        <dbReference type="ARBA" id="ARBA00023008"/>
    </source>
</evidence>
<feature type="transmembrane region" description="Helical" evidence="21">
    <location>
        <begin position="275"/>
        <end position="295"/>
    </location>
</feature>
<dbReference type="GO" id="GO:0020037">
    <property type="term" value="F:heme binding"/>
    <property type="evidence" value="ECO:0007669"/>
    <property type="project" value="InterPro"/>
</dbReference>
<evidence type="ECO:0000256" key="13">
    <source>
        <dbReference type="ARBA" id="ARBA00022982"/>
    </source>
</evidence>
<dbReference type="InterPro" id="IPR023615">
    <property type="entry name" value="Cyt_c_Oxase_su1_BS"/>
</dbReference>
<comment type="cofactor">
    <cofactor evidence="19">
        <name>Cu(2+)</name>
        <dbReference type="ChEBI" id="CHEBI:29036"/>
    </cofactor>
    <text evidence="19">Binds 1 copper ion per subunit, denoted as copper B.</text>
</comment>
<evidence type="ECO:0000256" key="7">
    <source>
        <dbReference type="ARBA" id="ARBA00022475"/>
    </source>
</evidence>
<dbReference type="NCBIfam" id="TIGR00780">
    <property type="entry name" value="ccoN"/>
    <property type="match status" value="1"/>
</dbReference>
<evidence type="ECO:0000256" key="3">
    <source>
        <dbReference type="ARBA" id="ARBA00004673"/>
    </source>
</evidence>
<evidence type="ECO:0000256" key="10">
    <source>
        <dbReference type="ARBA" id="ARBA00022692"/>
    </source>
</evidence>
<comment type="pathway">
    <text evidence="3">Energy metabolism; oxidative phosphorylation.</text>
</comment>
<feature type="binding site" evidence="19">
    <location>
        <position position="258"/>
    </location>
    <ligand>
        <name>Cu cation</name>
        <dbReference type="ChEBI" id="CHEBI:23378"/>
        <label>B</label>
    </ligand>
</feature>
<feature type="binding site" evidence="19">
    <location>
        <position position="208"/>
    </location>
    <ligand>
        <name>Cu cation</name>
        <dbReference type="ChEBI" id="CHEBI:23378"/>
        <label>B</label>
    </ligand>
</feature>
<reference evidence="24" key="2">
    <citation type="submission" date="2025-08" db="UniProtKB">
        <authorList>
            <consortium name="RefSeq"/>
        </authorList>
    </citation>
    <scope>IDENTIFICATION</scope>
</reference>
<evidence type="ECO:0000313" key="24">
    <source>
        <dbReference type="RefSeq" id="WP_028312366.1"/>
    </source>
</evidence>
<evidence type="ECO:0000256" key="5">
    <source>
        <dbReference type="ARBA" id="ARBA00012949"/>
    </source>
</evidence>
<evidence type="ECO:0000256" key="14">
    <source>
        <dbReference type="ARBA" id="ARBA00022989"/>
    </source>
</evidence>
<dbReference type="AlphaFoldDB" id="A0A8B6X5M4"/>
<dbReference type="PANTHER" id="PTHR10422:SF29">
    <property type="entry name" value="CYTOCHROME C OXIDASE SUBUNIT 1 HOMOLOG, BACTEROID"/>
    <property type="match status" value="1"/>
</dbReference>
<feature type="binding site" evidence="19">
    <location>
        <position position="259"/>
    </location>
    <ligand>
        <name>Cu cation</name>
        <dbReference type="ChEBI" id="CHEBI:23378"/>
        <label>B</label>
    </ligand>
</feature>
<comment type="cofactor">
    <cofactor evidence="19">
        <name>heme</name>
        <dbReference type="ChEBI" id="CHEBI:30413"/>
    </cofactor>
    <text evidence="19">Binds 2 heme groups per subunit, denoted as high- and low-spin.</text>
</comment>
<keyword evidence="9 20" id="KW-0679">Respiratory chain</keyword>
<dbReference type="PROSITE" id="PS50855">
    <property type="entry name" value="COX1"/>
    <property type="match status" value="1"/>
</dbReference>
<feature type="transmembrane region" description="Helical" evidence="21">
    <location>
        <begin position="204"/>
        <end position="226"/>
    </location>
</feature>
<keyword evidence="8 19" id="KW-0349">Heme</keyword>
<dbReference type="CDD" id="cd01661">
    <property type="entry name" value="cbb3_Oxidase_I"/>
    <property type="match status" value="1"/>
</dbReference>
<feature type="binding site" description="axial binding residue" evidence="19">
    <location>
        <position position="348"/>
    </location>
    <ligand>
        <name>heme b</name>
        <dbReference type="ChEBI" id="CHEBI:60344"/>
        <label>1; low-spin</label>
    </ligand>
    <ligandPart>
        <name>Fe</name>
        <dbReference type="ChEBI" id="CHEBI:18248"/>
    </ligandPart>
</feature>
<keyword evidence="11 19" id="KW-0479">Metal-binding</keyword>
<gene>
    <name evidence="24" type="primary">ccoN</name>
</gene>
<dbReference type="PROSITE" id="PS00077">
    <property type="entry name" value="COX1_CUB"/>
    <property type="match status" value="1"/>
</dbReference>
<dbReference type="Pfam" id="PF00115">
    <property type="entry name" value="COX1"/>
    <property type="match status" value="1"/>
</dbReference>
<evidence type="ECO:0000256" key="17">
    <source>
        <dbReference type="ARBA" id="ARBA00023136"/>
    </source>
</evidence>
<dbReference type="InterPro" id="IPR000883">
    <property type="entry name" value="Cyt_C_Oxase_1"/>
</dbReference>
<keyword evidence="12" id="KW-1278">Translocase</keyword>
<dbReference type="FunFam" id="1.20.210.10:FF:000005">
    <property type="entry name" value="Cytochrome c oxidase, cbb3-type, subunit I"/>
    <property type="match status" value="1"/>
</dbReference>
<dbReference type="UniPathway" id="UPA00705"/>